<dbReference type="eggNOG" id="COG3145">
    <property type="taxonomic scope" value="Bacteria"/>
</dbReference>
<evidence type="ECO:0000256" key="5">
    <source>
        <dbReference type="ARBA" id="ARBA00022964"/>
    </source>
</evidence>
<evidence type="ECO:0000313" key="11">
    <source>
        <dbReference type="Proteomes" id="UP000000268"/>
    </source>
</evidence>
<evidence type="ECO:0000256" key="7">
    <source>
        <dbReference type="ARBA" id="ARBA00023004"/>
    </source>
</evidence>
<name>B0CBL7_ACAM1</name>
<evidence type="ECO:0000256" key="3">
    <source>
        <dbReference type="ARBA" id="ARBA00022763"/>
    </source>
</evidence>
<dbReference type="GO" id="GO:0032451">
    <property type="term" value="F:demethylase activity"/>
    <property type="evidence" value="ECO:0007669"/>
    <property type="project" value="UniProtKB-ARBA"/>
</dbReference>
<dbReference type="STRING" id="329726.AM1_4154"/>
<dbReference type="GO" id="GO:0046872">
    <property type="term" value="F:metal ion binding"/>
    <property type="evidence" value="ECO:0007669"/>
    <property type="project" value="UniProtKB-KW"/>
</dbReference>
<keyword evidence="8" id="KW-0234">DNA repair</keyword>
<dbReference type="AlphaFoldDB" id="B0CBL7"/>
<dbReference type="GO" id="GO:0051213">
    <property type="term" value="F:dioxygenase activity"/>
    <property type="evidence" value="ECO:0007669"/>
    <property type="project" value="UniProtKB-KW"/>
</dbReference>
<keyword evidence="6" id="KW-0560">Oxidoreductase</keyword>
<proteinExistence type="predicted"/>
<keyword evidence="11" id="KW-1185">Reference proteome</keyword>
<dbReference type="GO" id="GO:0016705">
    <property type="term" value="F:oxidoreductase activity, acting on paired donors, with incorporation or reduction of molecular oxygen"/>
    <property type="evidence" value="ECO:0007669"/>
    <property type="project" value="UniProtKB-ARBA"/>
</dbReference>
<dbReference type="SUPFAM" id="SSF51197">
    <property type="entry name" value="Clavaminate synthase-like"/>
    <property type="match status" value="1"/>
</dbReference>
<evidence type="ECO:0000256" key="8">
    <source>
        <dbReference type="ARBA" id="ARBA00023204"/>
    </source>
</evidence>
<gene>
    <name evidence="10" type="ordered locus">AM1_4154</name>
</gene>
<protein>
    <submittedName>
        <fullName evidence="10">Oxidoreductase, 2OG-Fe(II) oxygenase family</fullName>
    </submittedName>
</protein>
<evidence type="ECO:0000313" key="10">
    <source>
        <dbReference type="EMBL" id="ABW29135.1"/>
    </source>
</evidence>
<evidence type="ECO:0000256" key="1">
    <source>
        <dbReference type="ARBA" id="ARBA00001954"/>
    </source>
</evidence>
<accession>B0CBL7</accession>
<feature type="domain" description="Fe2OG dioxygenase" evidence="9">
    <location>
        <begin position="89"/>
        <end position="188"/>
    </location>
</feature>
<evidence type="ECO:0000259" key="9">
    <source>
        <dbReference type="PROSITE" id="PS51471"/>
    </source>
</evidence>
<dbReference type="InterPro" id="IPR005123">
    <property type="entry name" value="Oxoglu/Fe-dep_dioxygenase_dom"/>
</dbReference>
<dbReference type="Gene3D" id="2.60.120.590">
    <property type="entry name" value="Alpha-ketoglutarate-dependent dioxygenase AlkB-like"/>
    <property type="match status" value="1"/>
</dbReference>
<evidence type="ECO:0000256" key="6">
    <source>
        <dbReference type="ARBA" id="ARBA00023002"/>
    </source>
</evidence>
<organism evidence="10 11">
    <name type="scientific">Acaryochloris marina (strain MBIC 11017)</name>
    <dbReference type="NCBI Taxonomy" id="329726"/>
    <lineage>
        <taxon>Bacteria</taxon>
        <taxon>Bacillati</taxon>
        <taxon>Cyanobacteriota</taxon>
        <taxon>Cyanophyceae</taxon>
        <taxon>Acaryochloridales</taxon>
        <taxon>Acaryochloridaceae</taxon>
        <taxon>Acaryochloris</taxon>
    </lineage>
</organism>
<evidence type="ECO:0000256" key="2">
    <source>
        <dbReference type="ARBA" id="ARBA00022723"/>
    </source>
</evidence>
<dbReference type="EMBL" id="CP000828">
    <property type="protein sequence ID" value="ABW29135.1"/>
    <property type="molecule type" value="Genomic_DNA"/>
</dbReference>
<dbReference type="FunFam" id="2.60.120.590:FF:000004">
    <property type="entry name" value="DNA oxidative demethylase ALKBH2"/>
    <property type="match status" value="1"/>
</dbReference>
<sequence length="188" mass="21481">MPDAEVLFYPCLFNAADCEQLFATLEAEIAWRQDSATIFGRHHLLPRLTAWYGDPGKTYRYSGISMEPLPWTPTLRQIKVAIETVAEVEFNSVLLNFYRHGQDSMGWHSDDEPELGPNPVIGSVSLGGCRRFLLRHKGNKSIPKVELNLTNGSLLLMQGPTQHFWQHHVPKTRRTVDPRINLTFRVIQ</sequence>
<dbReference type="HOGENOM" id="CLU_048788_5_2_3"/>
<dbReference type="InterPro" id="IPR032854">
    <property type="entry name" value="ALKBH3"/>
</dbReference>
<comment type="cofactor">
    <cofactor evidence="1">
        <name>Fe(2+)</name>
        <dbReference type="ChEBI" id="CHEBI:29033"/>
    </cofactor>
</comment>
<dbReference type="GO" id="GO:0016787">
    <property type="term" value="F:hydrolase activity"/>
    <property type="evidence" value="ECO:0007669"/>
    <property type="project" value="UniProtKB-ARBA"/>
</dbReference>
<keyword evidence="7" id="KW-0408">Iron</keyword>
<dbReference type="GO" id="GO:0006307">
    <property type="term" value="P:DNA alkylation repair"/>
    <property type="evidence" value="ECO:0007669"/>
    <property type="project" value="InterPro"/>
</dbReference>
<dbReference type="PROSITE" id="PS51471">
    <property type="entry name" value="FE2OG_OXY"/>
    <property type="match status" value="1"/>
</dbReference>
<keyword evidence="5" id="KW-0223">Dioxygenase</keyword>
<dbReference type="GO" id="GO:0140097">
    <property type="term" value="F:catalytic activity, acting on DNA"/>
    <property type="evidence" value="ECO:0007669"/>
    <property type="project" value="UniProtKB-ARBA"/>
</dbReference>
<keyword evidence="3" id="KW-0227">DNA damage</keyword>
<reference evidence="10 11" key="1">
    <citation type="journal article" date="2008" name="Proc. Natl. Acad. Sci. U.S.A.">
        <title>Niche adaptation and genome expansion in the chlorophyll d-producing cyanobacterium Acaryochloris marina.</title>
        <authorList>
            <person name="Swingley W.D."/>
            <person name="Chen M."/>
            <person name="Cheung P.C."/>
            <person name="Conrad A.L."/>
            <person name="Dejesa L.C."/>
            <person name="Hao J."/>
            <person name="Honchak B.M."/>
            <person name="Karbach L.E."/>
            <person name="Kurdoglu A."/>
            <person name="Lahiri S."/>
            <person name="Mastrian S.D."/>
            <person name="Miyashita H."/>
            <person name="Page L."/>
            <person name="Ramakrishna P."/>
            <person name="Satoh S."/>
            <person name="Sattley W.M."/>
            <person name="Shimada Y."/>
            <person name="Taylor H.L."/>
            <person name="Tomo T."/>
            <person name="Tsuchiya T."/>
            <person name="Wang Z.T."/>
            <person name="Raymond J."/>
            <person name="Mimuro M."/>
            <person name="Blankenship R.E."/>
            <person name="Touchman J.W."/>
        </authorList>
    </citation>
    <scope>NUCLEOTIDE SEQUENCE [LARGE SCALE GENOMIC DNA]</scope>
    <source>
        <strain evidence="11">MBIC 11017</strain>
    </source>
</reference>
<dbReference type="InterPro" id="IPR027450">
    <property type="entry name" value="AlkB-like"/>
</dbReference>
<dbReference type="PANTHER" id="PTHR31212:SF4">
    <property type="entry name" value="ALPHA-KETOGLUTARATE-DEPENDENT DIOXYGENASE ALKB HOMOLOG 3"/>
    <property type="match status" value="1"/>
</dbReference>
<evidence type="ECO:0000256" key="4">
    <source>
        <dbReference type="ARBA" id="ARBA00022842"/>
    </source>
</evidence>
<keyword evidence="4" id="KW-0460">Magnesium</keyword>
<dbReference type="PANTHER" id="PTHR31212">
    <property type="entry name" value="ALPHA-KETOGLUTARATE-DEPENDENT DIOXYGENASE ALKB HOMOLOG 3"/>
    <property type="match status" value="1"/>
</dbReference>
<keyword evidence="2" id="KW-0479">Metal-binding</keyword>
<dbReference type="InterPro" id="IPR037151">
    <property type="entry name" value="AlkB-like_sf"/>
</dbReference>
<dbReference type="Proteomes" id="UP000000268">
    <property type="component" value="Chromosome"/>
</dbReference>
<dbReference type="Pfam" id="PF13532">
    <property type="entry name" value="2OG-FeII_Oxy_2"/>
    <property type="match status" value="1"/>
</dbReference>
<dbReference type="KEGG" id="amr:AM1_4154"/>